<evidence type="ECO:0000313" key="4">
    <source>
        <dbReference type="WBParaSite" id="SBAD_0000230301-mRNA-1"/>
    </source>
</evidence>
<accession>A0A183IF06</accession>
<dbReference type="Pfam" id="PF06579">
    <property type="entry name" value="Ly-6_related"/>
    <property type="match status" value="1"/>
</dbReference>
<dbReference type="PANTHER" id="PTHR34722">
    <property type="entry name" value="HOMOLOG OF ODR-2 (TWO)-RELATED"/>
    <property type="match status" value="1"/>
</dbReference>
<dbReference type="WBParaSite" id="SBAD_0000230301-mRNA-1">
    <property type="protein sequence ID" value="SBAD_0000230301-mRNA-1"/>
    <property type="gene ID" value="SBAD_0000230301"/>
</dbReference>
<feature type="transmembrane region" description="Helical" evidence="1">
    <location>
        <begin position="128"/>
        <end position="152"/>
    </location>
</feature>
<evidence type="ECO:0000313" key="3">
    <source>
        <dbReference type="Proteomes" id="UP000270296"/>
    </source>
</evidence>
<evidence type="ECO:0000256" key="1">
    <source>
        <dbReference type="SAM" id="Phobius"/>
    </source>
</evidence>
<reference evidence="4" key="1">
    <citation type="submission" date="2016-06" db="UniProtKB">
        <authorList>
            <consortium name="WormBaseParasite"/>
        </authorList>
    </citation>
    <scope>IDENTIFICATION</scope>
</reference>
<dbReference type="OrthoDB" id="5848453at2759"/>
<protein>
    <submittedName>
        <fullName evidence="4">UPAR/Ly6 domain-containing protein</fullName>
    </submittedName>
</protein>
<dbReference type="AlphaFoldDB" id="A0A183IF06"/>
<proteinExistence type="predicted"/>
<keyword evidence="1" id="KW-0472">Membrane</keyword>
<keyword evidence="1" id="KW-1133">Transmembrane helix</keyword>
<keyword evidence="1" id="KW-0812">Transmembrane</keyword>
<reference evidence="2 3" key="2">
    <citation type="submission" date="2018-11" db="EMBL/GenBank/DDBJ databases">
        <authorList>
            <consortium name="Pathogen Informatics"/>
        </authorList>
    </citation>
    <scope>NUCLEOTIDE SEQUENCE [LARGE SCALE GENOMIC DNA]</scope>
</reference>
<organism evidence="4">
    <name type="scientific">Soboliphyme baturini</name>
    <dbReference type="NCBI Taxonomy" id="241478"/>
    <lineage>
        <taxon>Eukaryota</taxon>
        <taxon>Metazoa</taxon>
        <taxon>Ecdysozoa</taxon>
        <taxon>Nematoda</taxon>
        <taxon>Enoplea</taxon>
        <taxon>Dorylaimia</taxon>
        <taxon>Dioctophymatida</taxon>
        <taxon>Dioctophymatoidea</taxon>
        <taxon>Soboliphymatidae</taxon>
        <taxon>Soboliphyme</taxon>
    </lineage>
</organism>
<name>A0A183IF06_9BILA</name>
<dbReference type="Proteomes" id="UP000270296">
    <property type="component" value="Unassembled WGS sequence"/>
</dbReference>
<dbReference type="GO" id="GO:1990834">
    <property type="term" value="P:response to odorant"/>
    <property type="evidence" value="ECO:0007669"/>
    <property type="project" value="TreeGrafter"/>
</dbReference>
<keyword evidence="3" id="KW-1185">Reference proteome</keyword>
<dbReference type="GO" id="GO:0030424">
    <property type="term" value="C:axon"/>
    <property type="evidence" value="ECO:0007669"/>
    <property type="project" value="TreeGrafter"/>
</dbReference>
<dbReference type="GO" id="GO:0042048">
    <property type="term" value="P:olfactory behavior"/>
    <property type="evidence" value="ECO:0007669"/>
    <property type="project" value="TreeGrafter"/>
</dbReference>
<gene>
    <name evidence="2" type="ORF">SBAD_LOCUS2200</name>
</gene>
<dbReference type="InterPro" id="IPR010558">
    <property type="entry name" value="Ly-6-related"/>
</dbReference>
<dbReference type="GO" id="GO:0043025">
    <property type="term" value="C:neuronal cell body"/>
    <property type="evidence" value="ECO:0007669"/>
    <property type="project" value="TreeGrafter"/>
</dbReference>
<sequence>MIQTVTQTHLPCNTEFRISAPMVISAVDIRRSFYSFWTCAMNFLFMDCKGLVVNLRILGQVHRTFMRGCLSDIIDYNTTTVDLLTSRDRCLHLPMKYLFAGNYRVIQKNQQLTLCTCHESLCNNAASFLVHSMWVIVFMFLTVVPAFGLLWIP</sequence>
<evidence type="ECO:0000313" key="2">
    <source>
        <dbReference type="EMBL" id="VDO96872.1"/>
    </source>
</evidence>
<dbReference type="EMBL" id="UZAM01007125">
    <property type="protein sequence ID" value="VDO96872.1"/>
    <property type="molecule type" value="Genomic_DNA"/>
</dbReference>